<dbReference type="InterPro" id="IPR036291">
    <property type="entry name" value="NAD(P)-bd_dom_sf"/>
</dbReference>
<reference evidence="4 5" key="1">
    <citation type="submission" date="2023-06" db="EMBL/GenBank/DDBJ databases">
        <title>Black Yeasts Isolated from many extreme environments.</title>
        <authorList>
            <person name="Coleine C."/>
            <person name="Stajich J.E."/>
            <person name="Selbmann L."/>
        </authorList>
    </citation>
    <scope>NUCLEOTIDE SEQUENCE [LARGE SCALE GENOMIC DNA]</scope>
    <source>
        <strain evidence="4 5">CCFEE 5887</strain>
    </source>
</reference>
<evidence type="ECO:0000256" key="1">
    <source>
        <dbReference type="ARBA" id="ARBA00006484"/>
    </source>
</evidence>
<dbReference type="EMBL" id="JAXLQG010000004">
    <property type="protein sequence ID" value="KAK5540833.1"/>
    <property type="molecule type" value="Genomic_DNA"/>
</dbReference>
<comment type="similarity">
    <text evidence="1">Belongs to the short-chain dehydrogenases/reductases (SDR) family.</text>
</comment>
<organism evidence="4 5">
    <name type="scientific">Vermiconidia calcicola</name>
    <dbReference type="NCBI Taxonomy" id="1690605"/>
    <lineage>
        <taxon>Eukaryota</taxon>
        <taxon>Fungi</taxon>
        <taxon>Dikarya</taxon>
        <taxon>Ascomycota</taxon>
        <taxon>Pezizomycotina</taxon>
        <taxon>Dothideomycetes</taxon>
        <taxon>Dothideomycetidae</taxon>
        <taxon>Mycosphaerellales</taxon>
        <taxon>Extremaceae</taxon>
        <taxon>Vermiconidia</taxon>
    </lineage>
</organism>
<evidence type="ECO:0000313" key="5">
    <source>
        <dbReference type="Proteomes" id="UP001345827"/>
    </source>
</evidence>
<dbReference type="PANTHER" id="PTHR43639">
    <property type="entry name" value="OXIDOREDUCTASE, SHORT-CHAIN DEHYDROGENASE/REDUCTASE FAMILY (AFU_ORTHOLOGUE AFUA_5G02870)"/>
    <property type="match status" value="1"/>
</dbReference>
<dbReference type="FunFam" id="3.40.50.720:FF:000084">
    <property type="entry name" value="Short-chain dehydrogenase reductase"/>
    <property type="match status" value="1"/>
</dbReference>
<gene>
    <name evidence="4" type="ORF">LTR25_002610</name>
</gene>
<keyword evidence="2" id="KW-0521">NADP</keyword>
<protein>
    <submittedName>
        <fullName evidence="4">Uncharacterized protein</fullName>
    </submittedName>
</protein>
<name>A0AAV9QFG1_9PEZI</name>
<comment type="caution">
    <text evidence="4">The sequence shown here is derived from an EMBL/GenBank/DDBJ whole genome shotgun (WGS) entry which is preliminary data.</text>
</comment>
<evidence type="ECO:0000256" key="2">
    <source>
        <dbReference type="ARBA" id="ARBA00022857"/>
    </source>
</evidence>
<sequence length="261" mass="28182">MAIQPETKNDVPSADPSLQVALVTGGADGFGAAMVDRFSKEGRRVIVIDLNKEKGEQRAKTDSNLHFIHADVTRRETWEEALEYGRRTFGRLDVVVNNAGMTFDPEPVHQKPIEQYEKTFNLNVKVATKSCNSGRDTALTVGSGTFINITSTGCSRPRPGFAFYNASKAAVSVATKTMALEYAPTVRFNCICPAVGNTSMLQASIGEGAEAKEKLRRLEQMLPMGRVAEPADVANAAWFLASDQSSYITGTTIAVDGGRGI</sequence>
<dbReference type="AlphaFoldDB" id="A0AAV9QFG1"/>
<dbReference type="PANTHER" id="PTHR43639:SF1">
    <property type="entry name" value="SHORT-CHAIN DEHYDROGENASE_REDUCTASE FAMILY PROTEIN"/>
    <property type="match status" value="1"/>
</dbReference>
<dbReference type="InterPro" id="IPR002347">
    <property type="entry name" value="SDR_fam"/>
</dbReference>
<evidence type="ECO:0000256" key="3">
    <source>
        <dbReference type="ARBA" id="ARBA00023002"/>
    </source>
</evidence>
<dbReference type="SUPFAM" id="SSF51735">
    <property type="entry name" value="NAD(P)-binding Rossmann-fold domains"/>
    <property type="match status" value="1"/>
</dbReference>
<dbReference type="Pfam" id="PF13561">
    <property type="entry name" value="adh_short_C2"/>
    <property type="match status" value="1"/>
</dbReference>
<dbReference type="PRINTS" id="PR00081">
    <property type="entry name" value="GDHRDH"/>
</dbReference>
<keyword evidence="3" id="KW-0560">Oxidoreductase</keyword>
<proteinExistence type="inferred from homology"/>
<dbReference type="NCBIfam" id="NF005559">
    <property type="entry name" value="PRK07231.1"/>
    <property type="match status" value="1"/>
</dbReference>
<dbReference type="Proteomes" id="UP001345827">
    <property type="component" value="Unassembled WGS sequence"/>
</dbReference>
<dbReference type="GO" id="GO:0016491">
    <property type="term" value="F:oxidoreductase activity"/>
    <property type="evidence" value="ECO:0007669"/>
    <property type="project" value="UniProtKB-KW"/>
</dbReference>
<dbReference type="PRINTS" id="PR00080">
    <property type="entry name" value="SDRFAMILY"/>
</dbReference>
<evidence type="ECO:0000313" key="4">
    <source>
        <dbReference type="EMBL" id="KAK5540833.1"/>
    </source>
</evidence>
<dbReference type="Gene3D" id="3.40.50.720">
    <property type="entry name" value="NAD(P)-binding Rossmann-like Domain"/>
    <property type="match status" value="1"/>
</dbReference>
<keyword evidence="5" id="KW-1185">Reference proteome</keyword>
<accession>A0AAV9QFG1</accession>